<name>A0A7S4BHQ1_CHRCT</name>
<protein>
    <submittedName>
        <fullName evidence="2">Uncharacterized protein</fullName>
    </submittedName>
</protein>
<proteinExistence type="predicted"/>
<dbReference type="PANTHER" id="PTHR33828">
    <property type="entry name" value="OS05G0596200 PROTEIN"/>
    <property type="match status" value="1"/>
</dbReference>
<feature type="region of interest" description="Disordered" evidence="1">
    <location>
        <begin position="117"/>
        <end position="138"/>
    </location>
</feature>
<organism evidence="2">
    <name type="scientific">Chrysotila carterae</name>
    <name type="common">Marine alga</name>
    <name type="synonym">Syracosphaera carterae</name>
    <dbReference type="NCBI Taxonomy" id="13221"/>
    <lineage>
        <taxon>Eukaryota</taxon>
        <taxon>Haptista</taxon>
        <taxon>Haptophyta</taxon>
        <taxon>Prymnesiophyceae</taxon>
        <taxon>Isochrysidales</taxon>
        <taxon>Isochrysidaceae</taxon>
        <taxon>Chrysotila</taxon>
    </lineage>
</organism>
<dbReference type="AlphaFoldDB" id="A0A7S4BHQ1"/>
<dbReference type="PANTHER" id="PTHR33828:SF2">
    <property type="entry name" value="NUCLEOLIN"/>
    <property type="match status" value="1"/>
</dbReference>
<evidence type="ECO:0000256" key="1">
    <source>
        <dbReference type="SAM" id="MobiDB-lite"/>
    </source>
</evidence>
<sequence length="165" mass="18035">MSAKKFEMPGQTKELDMSAADAEALRIFYSTLHTQRPESEMASKWLLQHGLLERDEAEQLSKLLLKNQKKPSSTGSKPAAKRPVNFRLATAPVVTLISPSCLSLSVFDPQVASDDDFKAAPPKKKAATNGKKATADSSDAVRCSSRRPCCLPVLETFDALRLLIC</sequence>
<dbReference type="EMBL" id="HBIZ01028651">
    <property type="protein sequence ID" value="CAE0765602.1"/>
    <property type="molecule type" value="Transcribed_RNA"/>
</dbReference>
<evidence type="ECO:0000313" key="2">
    <source>
        <dbReference type="EMBL" id="CAE0765602.1"/>
    </source>
</evidence>
<gene>
    <name evidence="2" type="ORF">PCAR00345_LOCUS18214</name>
</gene>
<accession>A0A7S4BHQ1</accession>
<reference evidence="2" key="1">
    <citation type="submission" date="2021-01" db="EMBL/GenBank/DDBJ databases">
        <authorList>
            <person name="Corre E."/>
            <person name="Pelletier E."/>
            <person name="Niang G."/>
            <person name="Scheremetjew M."/>
            <person name="Finn R."/>
            <person name="Kale V."/>
            <person name="Holt S."/>
            <person name="Cochrane G."/>
            <person name="Meng A."/>
            <person name="Brown T."/>
            <person name="Cohen L."/>
        </authorList>
    </citation>
    <scope>NUCLEOTIDE SEQUENCE</scope>
    <source>
        <strain evidence="2">CCMP645</strain>
    </source>
</reference>